<accession>A0A183F1R3</accession>
<dbReference type="InterPro" id="IPR028939">
    <property type="entry name" value="P5C_Rdtase_cat_N"/>
</dbReference>
<reference evidence="5" key="1">
    <citation type="submission" date="2016-06" db="UniProtKB">
        <authorList>
            <consortium name="WormBaseParasite"/>
        </authorList>
    </citation>
    <scope>IDENTIFICATION</scope>
</reference>
<name>A0A183F1R3_9BILA</name>
<dbReference type="GO" id="GO:0004735">
    <property type="term" value="F:pyrroline-5-carboxylate reductase activity"/>
    <property type="evidence" value="ECO:0007669"/>
    <property type="project" value="TreeGrafter"/>
</dbReference>
<dbReference type="Pfam" id="PF03807">
    <property type="entry name" value="F420_oxidored"/>
    <property type="match status" value="1"/>
</dbReference>
<dbReference type="WBParaSite" id="GPUH_0002718401-mRNA-1">
    <property type="protein sequence ID" value="GPUH_0002718401-mRNA-1"/>
    <property type="gene ID" value="GPUH_0002718401"/>
</dbReference>
<dbReference type="AlphaFoldDB" id="A0A183F1R3"/>
<dbReference type="SUPFAM" id="SSF51735">
    <property type="entry name" value="NAD(P)-binding Rossmann-fold domains"/>
    <property type="match status" value="1"/>
</dbReference>
<proteinExistence type="inferred from homology"/>
<evidence type="ECO:0000313" key="5">
    <source>
        <dbReference type="WBParaSite" id="GPUH_0002718401-mRNA-1"/>
    </source>
</evidence>
<dbReference type="GO" id="GO:0055129">
    <property type="term" value="P:L-proline biosynthetic process"/>
    <property type="evidence" value="ECO:0007669"/>
    <property type="project" value="TreeGrafter"/>
</dbReference>
<comment type="similarity">
    <text evidence="1">Belongs to the pyrroline-5-carboxylate reductase family.</text>
</comment>
<feature type="domain" description="Pyrroline-5-carboxylate reductase catalytic N-terminal" evidence="2">
    <location>
        <begin position="6"/>
        <end position="59"/>
    </location>
</feature>
<dbReference type="Gene3D" id="3.40.50.720">
    <property type="entry name" value="NAD(P)-binding Rossmann-like Domain"/>
    <property type="match status" value="1"/>
</dbReference>
<protein>
    <submittedName>
        <fullName evidence="5">F420_oxidored domain-containing protein</fullName>
    </submittedName>
</protein>
<dbReference type="PANTHER" id="PTHR11645">
    <property type="entry name" value="PYRROLINE-5-CARBOXYLATE REDUCTASE"/>
    <property type="match status" value="1"/>
</dbReference>
<evidence type="ECO:0000313" key="4">
    <source>
        <dbReference type="Proteomes" id="UP000271098"/>
    </source>
</evidence>
<keyword evidence="4" id="KW-1185">Reference proteome</keyword>
<evidence type="ECO:0000256" key="1">
    <source>
        <dbReference type="ARBA" id="ARBA00005525"/>
    </source>
</evidence>
<dbReference type="OrthoDB" id="10263291at2759"/>
<evidence type="ECO:0000313" key="3">
    <source>
        <dbReference type="EMBL" id="VDN50024.1"/>
    </source>
</evidence>
<dbReference type="EMBL" id="UYRT01120586">
    <property type="protein sequence ID" value="VDN50024.1"/>
    <property type="molecule type" value="Genomic_DNA"/>
</dbReference>
<gene>
    <name evidence="3" type="ORF">GPUH_LOCUS27155</name>
</gene>
<evidence type="ECO:0000259" key="2">
    <source>
        <dbReference type="Pfam" id="PF03807"/>
    </source>
</evidence>
<reference evidence="3 4" key="2">
    <citation type="submission" date="2018-11" db="EMBL/GenBank/DDBJ databases">
        <authorList>
            <consortium name="Pathogen Informatics"/>
        </authorList>
    </citation>
    <scope>NUCLEOTIDE SEQUENCE [LARGE SCALE GENOMIC DNA]</scope>
</reference>
<dbReference type="InterPro" id="IPR036291">
    <property type="entry name" value="NAD(P)-bd_dom_sf"/>
</dbReference>
<sequence length="77" mass="8376">MGKDDILQTLGVAGTTDNLEVVHKSDVVFIATKPTVVNKVASEIAATLTKEQLVVSIAMGVTIRNIESVRIFDFFLR</sequence>
<organism evidence="5">
    <name type="scientific">Gongylonema pulchrum</name>
    <dbReference type="NCBI Taxonomy" id="637853"/>
    <lineage>
        <taxon>Eukaryota</taxon>
        <taxon>Metazoa</taxon>
        <taxon>Ecdysozoa</taxon>
        <taxon>Nematoda</taxon>
        <taxon>Chromadorea</taxon>
        <taxon>Rhabditida</taxon>
        <taxon>Spirurina</taxon>
        <taxon>Spiruromorpha</taxon>
        <taxon>Spiruroidea</taxon>
        <taxon>Gongylonematidae</taxon>
        <taxon>Gongylonema</taxon>
    </lineage>
</organism>
<dbReference type="Proteomes" id="UP000271098">
    <property type="component" value="Unassembled WGS sequence"/>
</dbReference>
<dbReference type="PANTHER" id="PTHR11645:SF62">
    <property type="entry name" value="PYRROLINE-5-CARBOXYLATE REDUCTASE"/>
    <property type="match status" value="1"/>
</dbReference>